<dbReference type="GO" id="GO:0005737">
    <property type="term" value="C:cytoplasm"/>
    <property type="evidence" value="ECO:0007669"/>
    <property type="project" value="UniProtKB-SubCell"/>
</dbReference>
<dbReference type="EMBL" id="JAAGNX010000001">
    <property type="protein sequence ID" value="NDV61059.1"/>
    <property type="molecule type" value="Genomic_DNA"/>
</dbReference>
<keyword evidence="4 6" id="KW-0560">Oxidoreductase</keyword>
<comment type="cofactor">
    <cofactor evidence="1 6">
        <name>FAD</name>
        <dbReference type="ChEBI" id="CHEBI:57692"/>
    </cofactor>
</comment>
<dbReference type="SUPFAM" id="SSF51905">
    <property type="entry name" value="FAD/NAD(P)-binding domain"/>
    <property type="match status" value="1"/>
</dbReference>
<dbReference type="GO" id="GO:0006783">
    <property type="term" value="P:heme biosynthetic process"/>
    <property type="evidence" value="ECO:0007669"/>
    <property type="project" value="UniProtKB-UniRule"/>
</dbReference>
<dbReference type="GO" id="GO:0004729">
    <property type="term" value="F:oxygen-dependent protoporphyrinogen oxidase activity"/>
    <property type="evidence" value="ECO:0007669"/>
    <property type="project" value="UniProtKB-UniRule"/>
</dbReference>
<proteinExistence type="inferred from homology"/>
<protein>
    <recommendedName>
        <fullName evidence="6">Coproporphyrinogen III oxidase</fullName>
        <ecNumber evidence="6">1.3.3.15</ecNumber>
    </recommendedName>
</protein>
<keyword evidence="9" id="KW-1185">Reference proteome</keyword>
<dbReference type="RefSeq" id="WP_163961638.1">
    <property type="nucleotide sequence ID" value="NZ_JAAGNX010000001.1"/>
</dbReference>
<accession>A0A6B2LYB4</accession>
<dbReference type="Proteomes" id="UP000478417">
    <property type="component" value="Unassembled WGS sequence"/>
</dbReference>
<dbReference type="Gene3D" id="3.90.660.20">
    <property type="entry name" value="Protoporphyrinogen oxidase, mitochondrial, domain 2"/>
    <property type="match status" value="1"/>
</dbReference>
<keyword evidence="2 6" id="KW-0285">Flavoprotein</keyword>
<comment type="function">
    <text evidence="6">Involved in coproporphyrin-dependent heme b biosynthesis. Catalyzes the oxidation of coproporphyrinogen III to coproporphyrin III.</text>
</comment>
<evidence type="ECO:0000256" key="3">
    <source>
        <dbReference type="ARBA" id="ARBA00022827"/>
    </source>
</evidence>
<dbReference type="PANTHER" id="PTHR42923">
    <property type="entry name" value="PROTOPORPHYRINOGEN OXIDASE"/>
    <property type="match status" value="1"/>
</dbReference>
<feature type="domain" description="Amine oxidase" evidence="7">
    <location>
        <begin position="23"/>
        <end position="439"/>
    </location>
</feature>
<comment type="catalytic activity">
    <reaction evidence="6">
        <text>coproporphyrinogen III + 3 O2 = coproporphyrin III + 3 H2O2</text>
        <dbReference type="Rhea" id="RHEA:43436"/>
        <dbReference type="ChEBI" id="CHEBI:15379"/>
        <dbReference type="ChEBI" id="CHEBI:16240"/>
        <dbReference type="ChEBI" id="CHEBI:57309"/>
        <dbReference type="ChEBI" id="CHEBI:131725"/>
        <dbReference type="EC" id="1.3.3.15"/>
    </reaction>
</comment>
<dbReference type="PANTHER" id="PTHR42923:SF3">
    <property type="entry name" value="PROTOPORPHYRINOGEN OXIDASE"/>
    <property type="match status" value="1"/>
</dbReference>
<comment type="pathway">
    <text evidence="6">Porphyrin-containing compound metabolism; protoheme biosynthesis.</text>
</comment>
<dbReference type="SUPFAM" id="SSF54373">
    <property type="entry name" value="FAD-linked reductases, C-terminal domain"/>
    <property type="match status" value="1"/>
</dbReference>
<keyword evidence="5 6" id="KW-0350">Heme biosynthesis</keyword>
<dbReference type="NCBIfam" id="TIGR00562">
    <property type="entry name" value="proto_IX_ox"/>
    <property type="match status" value="1"/>
</dbReference>
<organism evidence="8 9">
    <name type="scientific">Oceanipulchritudo coccoides</name>
    <dbReference type="NCBI Taxonomy" id="2706888"/>
    <lineage>
        <taxon>Bacteria</taxon>
        <taxon>Pseudomonadati</taxon>
        <taxon>Verrucomicrobiota</taxon>
        <taxon>Opitutia</taxon>
        <taxon>Puniceicoccales</taxon>
        <taxon>Oceanipulchritudinaceae</taxon>
        <taxon>Oceanipulchritudo</taxon>
    </lineage>
</organism>
<dbReference type="EC" id="1.3.3.15" evidence="6"/>
<dbReference type="InterPro" id="IPR036188">
    <property type="entry name" value="FAD/NAD-bd_sf"/>
</dbReference>
<dbReference type="Pfam" id="PF01593">
    <property type="entry name" value="Amino_oxidase"/>
    <property type="match status" value="1"/>
</dbReference>
<dbReference type="Gene3D" id="3.50.50.60">
    <property type="entry name" value="FAD/NAD(P)-binding domain"/>
    <property type="match status" value="1"/>
</dbReference>
<evidence type="ECO:0000256" key="1">
    <source>
        <dbReference type="ARBA" id="ARBA00001974"/>
    </source>
</evidence>
<comment type="similarity">
    <text evidence="6">Belongs to the protoporphyrinogen/coproporphyrinogen oxidase family. Coproporphyrinogen III oxidase subfamily.</text>
</comment>
<evidence type="ECO:0000313" key="9">
    <source>
        <dbReference type="Proteomes" id="UP000478417"/>
    </source>
</evidence>
<comment type="subcellular location">
    <subcellularLocation>
        <location evidence="6">Cytoplasm</location>
    </subcellularLocation>
</comment>
<evidence type="ECO:0000259" key="7">
    <source>
        <dbReference type="Pfam" id="PF01593"/>
    </source>
</evidence>
<dbReference type="UniPathway" id="UPA00252"/>
<evidence type="ECO:0000256" key="4">
    <source>
        <dbReference type="ARBA" id="ARBA00023002"/>
    </source>
</evidence>
<dbReference type="AlphaFoldDB" id="A0A6B2LYB4"/>
<comment type="caution">
    <text evidence="8">The sequence shown here is derived from an EMBL/GenBank/DDBJ whole genome shotgun (WGS) entry which is preliminary data.</text>
</comment>
<evidence type="ECO:0000313" key="8">
    <source>
        <dbReference type="EMBL" id="NDV61059.1"/>
    </source>
</evidence>
<reference evidence="8 9" key="1">
    <citation type="submission" date="2020-02" db="EMBL/GenBank/DDBJ databases">
        <title>Albibacoteraceae fam. nov., the first described family within the subdivision 4 Verrucomicrobia.</title>
        <authorList>
            <person name="Xi F."/>
        </authorList>
    </citation>
    <scope>NUCLEOTIDE SEQUENCE [LARGE SCALE GENOMIC DNA]</scope>
    <source>
        <strain evidence="8 9">CK1056</strain>
    </source>
</reference>
<dbReference type="Gene3D" id="1.10.3110.10">
    <property type="entry name" value="protoporphyrinogen ix oxidase, domain 3"/>
    <property type="match status" value="1"/>
</dbReference>
<keyword evidence="3 6" id="KW-0274">FAD</keyword>
<name>A0A6B2LYB4_9BACT</name>
<dbReference type="InterPro" id="IPR002937">
    <property type="entry name" value="Amino_oxidase"/>
</dbReference>
<keyword evidence="6" id="KW-0963">Cytoplasm</keyword>
<evidence type="ECO:0000256" key="2">
    <source>
        <dbReference type="ARBA" id="ARBA00022630"/>
    </source>
</evidence>
<evidence type="ECO:0000256" key="6">
    <source>
        <dbReference type="RuleBase" id="RU364052"/>
    </source>
</evidence>
<dbReference type="InterPro" id="IPR050464">
    <property type="entry name" value="Zeta_carotene_desat/Oxidored"/>
</dbReference>
<evidence type="ECO:0000256" key="5">
    <source>
        <dbReference type="ARBA" id="ARBA00023133"/>
    </source>
</evidence>
<gene>
    <name evidence="8" type="primary">hemG</name>
    <name evidence="8" type="ORF">G0Q06_01200</name>
</gene>
<dbReference type="InterPro" id="IPR004572">
    <property type="entry name" value="Protoporphyrinogen_oxidase"/>
</dbReference>
<sequence length="460" mass="50502">MEPEATHPQPAESFDTIIIGGGITGLATANALAKKGKRVHVIEKSSRLGGAVQTTNMEGFLVEAGPNSMLVKSEAVWNFIHELGLDDERVDANEISNKRYLIKKGGMVPLPMSLVGGVTTPLYNPLEKVRLLAEPFIGKSKLADESVTSFVSRRMGPAFLEYGISALVSGIFAGDPDCLSIRHAFPKVWNLEQGYGSLIGGALKLKRERKRTGKTAFKSRMISFRKGLKELVEALCREDCMTTRTGANIESVRRSDDGQWTVNVSGEALQAKQLIVTTPLHAHEELSFERPVEERLLDIPRIDHPPLSTLVLGFDREQIAHPLDGFGVLFPRMEKRFTLGCIFSSTIFPERAPEGKVALMCFIGGVQQPENGCLPTEELIKETVKDLAPLLGITGDPCFHSHSFWPLAIPQYNVGHSVFLNALEEIEFDFPGLHIRGNFRGGPGLSDCIDNALQFAEKQA</sequence>